<accession>A0ABU6YCR9</accession>
<sequence length="125" mass="14102">MFQRPRTVALEYEKVGMYGAGLIPPTRPFDRVWLRGLRDNHLQLGLVAMSSCVGWLPAPDDYFGINPKYGLLIVKCRGPSPKRPALLVGVRSVPQIINKGERNRIDSEKQMIIRSLRGTTPRAFL</sequence>
<evidence type="ECO:0000313" key="1">
    <source>
        <dbReference type="EMBL" id="MED6207681.1"/>
    </source>
</evidence>
<name>A0ABU6YCR9_9FABA</name>
<organism evidence="1 2">
    <name type="scientific">Stylosanthes scabra</name>
    <dbReference type="NCBI Taxonomy" id="79078"/>
    <lineage>
        <taxon>Eukaryota</taxon>
        <taxon>Viridiplantae</taxon>
        <taxon>Streptophyta</taxon>
        <taxon>Embryophyta</taxon>
        <taxon>Tracheophyta</taxon>
        <taxon>Spermatophyta</taxon>
        <taxon>Magnoliopsida</taxon>
        <taxon>eudicotyledons</taxon>
        <taxon>Gunneridae</taxon>
        <taxon>Pentapetalae</taxon>
        <taxon>rosids</taxon>
        <taxon>fabids</taxon>
        <taxon>Fabales</taxon>
        <taxon>Fabaceae</taxon>
        <taxon>Papilionoideae</taxon>
        <taxon>50 kb inversion clade</taxon>
        <taxon>dalbergioids sensu lato</taxon>
        <taxon>Dalbergieae</taxon>
        <taxon>Pterocarpus clade</taxon>
        <taxon>Stylosanthes</taxon>
    </lineage>
</organism>
<keyword evidence="2" id="KW-1185">Reference proteome</keyword>
<dbReference type="EMBL" id="JASCZI010241849">
    <property type="protein sequence ID" value="MED6207681.1"/>
    <property type="molecule type" value="Genomic_DNA"/>
</dbReference>
<gene>
    <name evidence="1" type="ORF">PIB30_037983</name>
</gene>
<protein>
    <submittedName>
        <fullName evidence="1">Uncharacterized protein</fullName>
    </submittedName>
</protein>
<comment type="caution">
    <text evidence="1">The sequence shown here is derived from an EMBL/GenBank/DDBJ whole genome shotgun (WGS) entry which is preliminary data.</text>
</comment>
<reference evidence="1 2" key="1">
    <citation type="journal article" date="2023" name="Plants (Basel)">
        <title>Bridging the Gap: Combining Genomics and Transcriptomics Approaches to Understand Stylosanthes scabra, an Orphan Legume from the Brazilian Caatinga.</title>
        <authorList>
            <person name="Ferreira-Neto J.R.C."/>
            <person name="da Silva M.D."/>
            <person name="Binneck E."/>
            <person name="de Melo N.F."/>
            <person name="da Silva R.H."/>
            <person name="de Melo A.L.T.M."/>
            <person name="Pandolfi V."/>
            <person name="Bustamante F.O."/>
            <person name="Brasileiro-Vidal A.C."/>
            <person name="Benko-Iseppon A.M."/>
        </authorList>
    </citation>
    <scope>NUCLEOTIDE SEQUENCE [LARGE SCALE GENOMIC DNA]</scope>
    <source>
        <tissue evidence="1">Leaves</tissue>
    </source>
</reference>
<evidence type="ECO:0000313" key="2">
    <source>
        <dbReference type="Proteomes" id="UP001341840"/>
    </source>
</evidence>
<dbReference type="Proteomes" id="UP001341840">
    <property type="component" value="Unassembled WGS sequence"/>
</dbReference>
<proteinExistence type="predicted"/>